<dbReference type="FunFam" id="3.30.200.20:FF:000180">
    <property type="entry name" value="serine/threonine-protein kinase STY46-like"/>
    <property type="match status" value="1"/>
</dbReference>
<protein>
    <recommendedName>
        <fullName evidence="4">Mitogen-activated protein kinase kinase kinase 7</fullName>
        <ecNumber evidence="3">2.7.11.25</ecNumber>
    </recommendedName>
</protein>
<dbReference type="SMART" id="SM00220">
    <property type="entry name" value="S_TKc"/>
    <property type="match status" value="1"/>
</dbReference>
<comment type="similarity">
    <text evidence="2">Belongs to the protein kinase superfamily. STE Ser/Thr protein kinase family. MAP kinase kinase kinase subfamily.</text>
</comment>
<dbReference type="RefSeq" id="XP_014249311.1">
    <property type="nucleotide sequence ID" value="XM_014393825.2"/>
</dbReference>
<evidence type="ECO:0000256" key="13">
    <source>
        <dbReference type="ARBA" id="ARBA00048329"/>
    </source>
</evidence>
<dbReference type="Gene3D" id="3.30.200.20">
    <property type="entry name" value="Phosphorylase Kinase, domain 1"/>
    <property type="match status" value="1"/>
</dbReference>
<dbReference type="GO" id="GO:0004709">
    <property type="term" value="F:MAP kinase kinase kinase activity"/>
    <property type="evidence" value="ECO:0007669"/>
    <property type="project" value="UniProtKB-EC"/>
</dbReference>
<dbReference type="EnsemblMetazoa" id="XM_014393825.2">
    <property type="protein sequence ID" value="XP_014249311.1"/>
    <property type="gene ID" value="LOC106666550"/>
</dbReference>
<dbReference type="Gene3D" id="1.10.510.10">
    <property type="entry name" value="Transferase(Phosphotransferase) domain 1"/>
    <property type="match status" value="1"/>
</dbReference>
<evidence type="ECO:0000256" key="7">
    <source>
        <dbReference type="ARBA" id="ARBA00022723"/>
    </source>
</evidence>
<evidence type="ECO:0000259" key="17">
    <source>
        <dbReference type="PROSITE" id="PS50011"/>
    </source>
</evidence>
<dbReference type="KEGG" id="clec:106666550"/>
<keyword evidence="5" id="KW-0723">Serine/threonine-protein kinase</keyword>
<dbReference type="PROSITE" id="PS00108">
    <property type="entry name" value="PROTEIN_KINASE_ST"/>
    <property type="match status" value="1"/>
</dbReference>
<sequence length="571" mass="65047">MNYEDGGNVKFCQVHQLFIGPLFLFNTFAYKVIFLKLRVEKSDLNEGLMAFEGAVGPNETFVEKINYEDITILKPIGKGSFGVVYKAEWKNKEVAVKLIETEAEKASFKVELKQLSRVRHPNIVKLYGACTEKPVGLVMEYAEGGSLYNFLHSQPLKRYTAGHAMSWALQCAKGVEYLHTMNPPLIHRDLKPPNLLLVKGGTVLKICDFGTACDKKTYMTNNKGSATWMAPEVFESSKYTEKCDVYSWGIILWEVITREKNPYKGIQSTAYTIMWAVHKGVRPPLIINCPPPIEKLITKCWDKDLEVRPSISEVVRIMELLLPYFSGYDEPITSEEEDSSINEGSQEQDYDYSNEFDDDELPEEIIPDSYIEQLRESKKLNLNIYEKVPNLMSQLSIQIDEDVGWDDKNGLDLACALPTGDDNIREGPSLEDKKEGGSANSKEPGLPPSGLFQNEGRKPNHDLDVYQTMLDPQLRPIPPDPTSERSVEIYKEHTRSAQEYFKVQTEIALLAKSLDELSERLSVSTEKEQQDIHRLENEKENLIKLKESLKEQIKARQQQISENQLIHTHPT</sequence>
<keyword evidence="15" id="KW-0175">Coiled coil</keyword>
<evidence type="ECO:0000256" key="14">
    <source>
        <dbReference type="PROSITE-ProRule" id="PRU10141"/>
    </source>
</evidence>
<name>A0A8I6RWK2_CIMLE</name>
<dbReference type="PANTHER" id="PTHR46716:SF1">
    <property type="entry name" value="MITOGEN-ACTIVATED PROTEIN KINASE KINASE KINASE 7"/>
    <property type="match status" value="1"/>
</dbReference>
<dbReference type="Proteomes" id="UP000494040">
    <property type="component" value="Unassembled WGS sequence"/>
</dbReference>
<keyword evidence="6" id="KW-0808">Transferase</keyword>
<dbReference type="EC" id="2.7.11.25" evidence="3"/>
<organism evidence="18 19">
    <name type="scientific">Cimex lectularius</name>
    <name type="common">Bed bug</name>
    <name type="synonym">Acanthia lectularia</name>
    <dbReference type="NCBI Taxonomy" id="79782"/>
    <lineage>
        <taxon>Eukaryota</taxon>
        <taxon>Metazoa</taxon>
        <taxon>Ecdysozoa</taxon>
        <taxon>Arthropoda</taxon>
        <taxon>Hexapoda</taxon>
        <taxon>Insecta</taxon>
        <taxon>Pterygota</taxon>
        <taxon>Neoptera</taxon>
        <taxon>Paraneoptera</taxon>
        <taxon>Hemiptera</taxon>
        <taxon>Heteroptera</taxon>
        <taxon>Panheteroptera</taxon>
        <taxon>Cimicomorpha</taxon>
        <taxon>Cimicidae</taxon>
        <taxon>Cimex</taxon>
    </lineage>
</organism>
<dbReference type="PANTHER" id="PTHR46716">
    <property type="entry name" value="MITOGEN-ACTIVATED PROTEIN KINASE KINASE KINASE 7"/>
    <property type="match status" value="1"/>
</dbReference>
<dbReference type="GO" id="GO:0009893">
    <property type="term" value="P:positive regulation of metabolic process"/>
    <property type="evidence" value="ECO:0007669"/>
    <property type="project" value="UniProtKB-ARBA"/>
</dbReference>
<comment type="catalytic activity">
    <reaction evidence="12">
        <text>L-threonyl-[protein] + ATP = O-phospho-L-threonyl-[protein] + ADP + H(+)</text>
        <dbReference type="Rhea" id="RHEA:46608"/>
        <dbReference type="Rhea" id="RHEA-COMP:11060"/>
        <dbReference type="Rhea" id="RHEA-COMP:11605"/>
        <dbReference type="ChEBI" id="CHEBI:15378"/>
        <dbReference type="ChEBI" id="CHEBI:30013"/>
        <dbReference type="ChEBI" id="CHEBI:30616"/>
        <dbReference type="ChEBI" id="CHEBI:61977"/>
        <dbReference type="ChEBI" id="CHEBI:456216"/>
        <dbReference type="EC" id="2.7.11.25"/>
    </reaction>
</comment>
<reference evidence="18" key="1">
    <citation type="submission" date="2022-01" db="UniProtKB">
        <authorList>
            <consortium name="EnsemblMetazoa"/>
        </authorList>
    </citation>
    <scope>IDENTIFICATION</scope>
</reference>
<evidence type="ECO:0000256" key="1">
    <source>
        <dbReference type="ARBA" id="ARBA00001946"/>
    </source>
</evidence>
<dbReference type="GO" id="GO:0046872">
    <property type="term" value="F:metal ion binding"/>
    <property type="evidence" value="ECO:0007669"/>
    <property type="project" value="UniProtKB-KW"/>
</dbReference>
<evidence type="ECO:0000256" key="10">
    <source>
        <dbReference type="ARBA" id="ARBA00022840"/>
    </source>
</evidence>
<dbReference type="FunFam" id="1.10.510.10:FF:000143">
    <property type="entry name" value="Mitogen-activated protein kinase kinase kinase 7"/>
    <property type="match status" value="1"/>
</dbReference>
<feature type="binding site" evidence="14">
    <location>
        <position position="97"/>
    </location>
    <ligand>
        <name>ATP</name>
        <dbReference type="ChEBI" id="CHEBI:30616"/>
    </ligand>
</feature>
<evidence type="ECO:0000256" key="5">
    <source>
        <dbReference type="ARBA" id="ARBA00022527"/>
    </source>
</evidence>
<keyword evidence="7" id="KW-0479">Metal-binding</keyword>
<dbReference type="SUPFAM" id="SSF56112">
    <property type="entry name" value="Protein kinase-like (PK-like)"/>
    <property type="match status" value="1"/>
</dbReference>
<dbReference type="PROSITE" id="PS50011">
    <property type="entry name" value="PROTEIN_KINASE_DOM"/>
    <property type="match status" value="1"/>
</dbReference>
<evidence type="ECO:0000313" key="19">
    <source>
        <dbReference type="Proteomes" id="UP000494040"/>
    </source>
</evidence>
<accession>A0A8I6RWK2</accession>
<dbReference type="InterPro" id="IPR000719">
    <property type="entry name" value="Prot_kinase_dom"/>
</dbReference>
<dbReference type="InterPro" id="IPR001245">
    <property type="entry name" value="Ser-Thr/Tyr_kinase_cat_dom"/>
</dbReference>
<evidence type="ECO:0000256" key="2">
    <source>
        <dbReference type="ARBA" id="ARBA00006529"/>
    </source>
</evidence>
<dbReference type="InterPro" id="IPR008271">
    <property type="entry name" value="Ser/Thr_kinase_AS"/>
</dbReference>
<dbReference type="GO" id="GO:0043123">
    <property type="term" value="P:positive regulation of canonical NF-kappaB signal transduction"/>
    <property type="evidence" value="ECO:0007669"/>
    <property type="project" value="TreeGrafter"/>
</dbReference>
<dbReference type="PRINTS" id="PR00109">
    <property type="entry name" value="TYRKINASE"/>
</dbReference>
<dbReference type="AlphaFoldDB" id="A0A8I6RWK2"/>
<evidence type="ECO:0000313" key="18">
    <source>
        <dbReference type="EnsemblMetazoa" id="XP_014249311.1"/>
    </source>
</evidence>
<dbReference type="GO" id="GO:0019899">
    <property type="term" value="F:enzyme binding"/>
    <property type="evidence" value="ECO:0007669"/>
    <property type="project" value="UniProtKB-ARBA"/>
</dbReference>
<evidence type="ECO:0000256" key="11">
    <source>
        <dbReference type="ARBA" id="ARBA00022842"/>
    </source>
</evidence>
<keyword evidence="8 14" id="KW-0547">Nucleotide-binding</keyword>
<dbReference type="OMA" id="NMAGLDK"/>
<keyword evidence="11" id="KW-0460">Magnesium</keyword>
<dbReference type="InterPro" id="IPR017441">
    <property type="entry name" value="Protein_kinase_ATP_BS"/>
</dbReference>
<evidence type="ECO:0000256" key="6">
    <source>
        <dbReference type="ARBA" id="ARBA00022679"/>
    </source>
</evidence>
<comment type="cofactor">
    <cofactor evidence="1">
        <name>Mg(2+)</name>
        <dbReference type="ChEBI" id="CHEBI:18420"/>
    </cofactor>
</comment>
<evidence type="ECO:0000256" key="12">
    <source>
        <dbReference type="ARBA" id="ARBA00047559"/>
    </source>
</evidence>
<feature type="region of interest" description="Disordered" evidence="16">
    <location>
        <begin position="418"/>
        <end position="460"/>
    </location>
</feature>
<proteinExistence type="inferred from homology"/>
<evidence type="ECO:0000256" key="16">
    <source>
        <dbReference type="SAM" id="MobiDB-lite"/>
    </source>
</evidence>
<dbReference type="GO" id="GO:0005524">
    <property type="term" value="F:ATP binding"/>
    <property type="evidence" value="ECO:0007669"/>
    <property type="project" value="UniProtKB-UniRule"/>
</dbReference>
<dbReference type="Pfam" id="PF07714">
    <property type="entry name" value="PK_Tyr_Ser-Thr"/>
    <property type="match status" value="1"/>
</dbReference>
<dbReference type="GO" id="GO:0007254">
    <property type="term" value="P:JNK cascade"/>
    <property type="evidence" value="ECO:0007669"/>
    <property type="project" value="TreeGrafter"/>
</dbReference>
<evidence type="ECO:0000256" key="3">
    <source>
        <dbReference type="ARBA" id="ARBA00012406"/>
    </source>
</evidence>
<evidence type="ECO:0000256" key="15">
    <source>
        <dbReference type="SAM" id="Coils"/>
    </source>
</evidence>
<dbReference type="InterPro" id="IPR011009">
    <property type="entry name" value="Kinase-like_dom_sf"/>
</dbReference>
<dbReference type="GO" id="GO:0006955">
    <property type="term" value="P:immune response"/>
    <property type="evidence" value="ECO:0007669"/>
    <property type="project" value="TreeGrafter"/>
</dbReference>
<feature type="compositionally biased region" description="Basic and acidic residues" evidence="16">
    <location>
        <begin position="422"/>
        <end position="436"/>
    </location>
</feature>
<dbReference type="GeneID" id="106666550"/>
<dbReference type="CDD" id="cd14058">
    <property type="entry name" value="STKc_TAK1"/>
    <property type="match status" value="1"/>
</dbReference>
<evidence type="ECO:0000256" key="9">
    <source>
        <dbReference type="ARBA" id="ARBA00022777"/>
    </source>
</evidence>
<dbReference type="GO" id="GO:0043410">
    <property type="term" value="P:positive regulation of MAPK cascade"/>
    <property type="evidence" value="ECO:0007669"/>
    <property type="project" value="UniProtKB-ARBA"/>
</dbReference>
<keyword evidence="10 14" id="KW-0067">ATP-binding</keyword>
<keyword evidence="19" id="KW-1185">Reference proteome</keyword>
<dbReference type="GO" id="GO:0006950">
    <property type="term" value="P:response to stress"/>
    <property type="evidence" value="ECO:0007669"/>
    <property type="project" value="UniProtKB-ARBA"/>
</dbReference>
<dbReference type="OrthoDB" id="10261027at2759"/>
<feature type="coiled-coil region" evidence="15">
    <location>
        <begin position="518"/>
        <end position="559"/>
    </location>
</feature>
<keyword evidence="9" id="KW-0418">Kinase</keyword>
<evidence type="ECO:0000256" key="4">
    <source>
        <dbReference type="ARBA" id="ARBA00017660"/>
    </source>
</evidence>
<dbReference type="PROSITE" id="PS00107">
    <property type="entry name" value="PROTEIN_KINASE_ATP"/>
    <property type="match status" value="1"/>
</dbReference>
<evidence type="ECO:0000256" key="8">
    <source>
        <dbReference type="ARBA" id="ARBA00022741"/>
    </source>
</evidence>
<feature type="domain" description="Protein kinase" evidence="17">
    <location>
        <begin position="70"/>
        <end position="325"/>
    </location>
</feature>
<comment type="catalytic activity">
    <reaction evidence="13">
        <text>L-seryl-[protein] + ATP = O-phospho-L-seryl-[protein] + ADP + H(+)</text>
        <dbReference type="Rhea" id="RHEA:17989"/>
        <dbReference type="Rhea" id="RHEA-COMP:9863"/>
        <dbReference type="Rhea" id="RHEA-COMP:11604"/>
        <dbReference type="ChEBI" id="CHEBI:15378"/>
        <dbReference type="ChEBI" id="CHEBI:29999"/>
        <dbReference type="ChEBI" id="CHEBI:30616"/>
        <dbReference type="ChEBI" id="CHEBI:83421"/>
        <dbReference type="ChEBI" id="CHEBI:456216"/>
        <dbReference type="EC" id="2.7.11.25"/>
    </reaction>
</comment>